<dbReference type="AlphaFoldDB" id="A0A0M0JGH2"/>
<feature type="region of interest" description="Disordered" evidence="2">
    <location>
        <begin position="533"/>
        <end position="568"/>
    </location>
</feature>
<feature type="region of interest" description="Disordered" evidence="2">
    <location>
        <begin position="458"/>
        <end position="517"/>
    </location>
</feature>
<dbReference type="Proteomes" id="UP000037460">
    <property type="component" value="Unassembled WGS sequence"/>
</dbReference>
<organism evidence="3 4">
    <name type="scientific">Chrysochromulina tobinii</name>
    <dbReference type="NCBI Taxonomy" id="1460289"/>
    <lineage>
        <taxon>Eukaryota</taxon>
        <taxon>Haptista</taxon>
        <taxon>Haptophyta</taxon>
        <taxon>Prymnesiophyceae</taxon>
        <taxon>Prymnesiales</taxon>
        <taxon>Chrysochromulinaceae</taxon>
        <taxon>Chrysochromulina</taxon>
    </lineage>
</organism>
<feature type="coiled-coil region" evidence="1">
    <location>
        <begin position="99"/>
        <end position="161"/>
    </location>
</feature>
<keyword evidence="4" id="KW-1185">Reference proteome</keyword>
<proteinExistence type="predicted"/>
<evidence type="ECO:0000256" key="2">
    <source>
        <dbReference type="SAM" id="MobiDB-lite"/>
    </source>
</evidence>
<name>A0A0M0JGH2_9EUKA</name>
<reference evidence="4" key="1">
    <citation type="journal article" date="2015" name="PLoS Genet.">
        <title>Genome Sequence and Transcriptome Analyses of Chrysochromulina tobin: Metabolic Tools for Enhanced Algal Fitness in the Prominent Order Prymnesiales (Haptophyceae).</title>
        <authorList>
            <person name="Hovde B.T."/>
            <person name="Deodato C.R."/>
            <person name="Hunsperger H.M."/>
            <person name="Ryken S.A."/>
            <person name="Yost W."/>
            <person name="Jha R.K."/>
            <person name="Patterson J."/>
            <person name="Monnat R.J. Jr."/>
            <person name="Barlow S.B."/>
            <person name="Starkenburg S.R."/>
            <person name="Cattolico R.A."/>
        </authorList>
    </citation>
    <scope>NUCLEOTIDE SEQUENCE</scope>
    <source>
        <strain evidence="4">CCMP291</strain>
    </source>
</reference>
<feature type="coiled-coil region" evidence="1">
    <location>
        <begin position="197"/>
        <end position="313"/>
    </location>
</feature>
<keyword evidence="1" id="KW-0175">Coiled coil</keyword>
<accession>A0A0M0JGH2</accession>
<evidence type="ECO:0000313" key="3">
    <source>
        <dbReference type="EMBL" id="KOO25706.1"/>
    </source>
</evidence>
<protein>
    <submittedName>
        <fullName evidence="3">Uncharacterized protein</fullName>
    </submittedName>
</protein>
<evidence type="ECO:0000313" key="4">
    <source>
        <dbReference type="Proteomes" id="UP000037460"/>
    </source>
</evidence>
<gene>
    <name evidence="3" type="ORF">Ctob_005969</name>
</gene>
<comment type="caution">
    <text evidence="3">The sequence shown here is derived from an EMBL/GenBank/DDBJ whole genome shotgun (WGS) entry which is preliminary data.</text>
</comment>
<evidence type="ECO:0000256" key="1">
    <source>
        <dbReference type="SAM" id="Coils"/>
    </source>
</evidence>
<sequence length="568" mass="62096">MQDLMQDANLVFAEYLQKYTAASVSLLGRWPAFIEEKDRYAETLEPGHLEPFMIDPKMTDELKALRIQGYKPSSRRGGSSATSSAEALGTGNAAADMTIGQLKLQLDKMSAKLREANHAKQKAVDELASKSRVLDKARSDVETMEVEVKRLQTLLDASRDKQMALASELTDLYSSSSNSDEAMVRERKAKFLWQTKFEKLEKQIEPLQKENAVLRAANAEMSLATDGARQRAAEASARARELEAQQERYKREAVDKTQRANEFREKEAYKDMQLTLMADRRDELMERIEEIEAEAAERAKALAQLEAARLQAVAKADKERKLRETAESAASDAAAATAEAMRQVALYKQQSAADRAELQAQREHCAALLTQDGVREAEQRKLFDAVSELLARAQYLGEVPEHLLGMSKMEALEHRQEAIRHLRLLREAHTLSAFGPSLTLNHATMATGAAMLAAAISPRISPRDHSSPRGSKPDAKPAASPRDPSAVPGVPVTASKGRRASSAEGAVPGAAKTLPPGFGAFRAEVEASLASEAAVGGQTLGARPSPRGRQRAGDPRTRACGQAWSEAE</sequence>
<dbReference type="EMBL" id="JWZX01002940">
    <property type="protein sequence ID" value="KOO25706.1"/>
    <property type="molecule type" value="Genomic_DNA"/>
</dbReference>
<feature type="compositionally biased region" description="Basic and acidic residues" evidence="2">
    <location>
        <begin position="461"/>
        <end position="475"/>
    </location>
</feature>